<dbReference type="EMBL" id="QEXV01000001">
    <property type="protein sequence ID" value="PWE18934.1"/>
    <property type="molecule type" value="Genomic_DNA"/>
</dbReference>
<dbReference type="InterPro" id="IPR005248">
    <property type="entry name" value="NadD/NMNAT"/>
</dbReference>
<evidence type="ECO:0000256" key="9">
    <source>
        <dbReference type="ARBA" id="ARBA00023027"/>
    </source>
</evidence>
<dbReference type="OrthoDB" id="5295945at2"/>
<evidence type="ECO:0000313" key="14">
    <source>
        <dbReference type="Proteomes" id="UP000245168"/>
    </source>
</evidence>
<comment type="caution">
    <text evidence="13">The sequence shown here is derived from an EMBL/GenBank/DDBJ whole genome shotgun (WGS) entry which is preliminary data.</text>
</comment>
<dbReference type="InterPro" id="IPR004821">
    <property type="entry name" value="Cyt_trans-like"/>
</dbReference>
<keyword evidence="9 11" id="KW-0520">NAD</keyword>
<evidence type="ECO:0000256" key="5">
    <source>
        <dbReference type="ARBA" id="ARBA00022679"/>
    </source>
</evidence>
<protein>
    <recommendedName>
        <fullName evidence="11">Probable nicotinate-nucleotide adenylyltransferase</fullName>
        <ecNumber evidence="11">2.7.7.18</ecNumber>
    </recommendedName>
    <alternativeName>
        <fullName evidence="11">Deamido-NAD(+) diphosphorylase</fullName>
    </alternativeName>
    <alternativeName>
        <fullName evidence="11">Deamido-NAD(+) pyrophosphorylase</fullName>
    </alternativeName>
    <alternativeName>
        <fullName evidence="11">Nicotinate mononucleotide adenylyltransferase</fullName>
        <shortName evidence="11">NaMN adenylyltransferase</shortName>
    </alternativeName>
</protein>
<dbReference type="UniPathway" id="UPA00253">
    <property type="reaction ID" value="UER00332"/>
</dbReference>
<dbReference type="GO" id="GO:0009435">
    <property type="term" value="P:NAD+ biosynthetic process"/>
    <property type="evidence" value="ECO:0007669"/>
    <property type="project" value="UniProtKB-UniRule"/>
</dbReference>
<sequence>MRVGLFGGSFDPPHAGHLHVARTALRRLGLHRVWWLPSPQNPLKPHAPGELAERMAAIGALAAEPRMVVSDLEARLGTNRTIDVVRHLQRRHPGVHFVWIMGADALAHFHRWKGWVEIAARVPLCVVSRPEDSLSARLSPAARRLGSARLAETAARRLPMQEPPCWTYLVEPLHPHASSALRHETAD</sequence>
<evidence type="ECO:0000256" key="8">
    <source>
        <dbReference type="ARBA" id="ARBA00022840"/>
    </source>
</evidence>
<dbReference type="CDD" id="cd02165">
    <property type="entry name" value="NMNAT"/>
    <property type="match status" value="1"/>
</dbReference>
<accession>A0A2U2BYA4</accession>
<keyword evidence="8 11" id="KW-0067">ATP-binding</keyword>
<keyword evidence="7 11" id="KW-0547">Nucleotide-binding</keyword>
<evidence type="ECO:0000256" key="1">
    <source>
        <dbReference type="ARBA" id="ARBA00002324"/>
    </source>
</evidence>
<evidence type="ECO:0000313" key="13">
    <source>
        <dbReference type="EMBL" id="PWE18934.1"/>
    </source>
</evidence>
<keyword evidence="4 11" id="KW-0662">Pyridine nucleotide biosynthesis</keyword>
<evidence type="ECO:0000256" key="6">
    <source>
        <dbReference type="ARBA" id="ARBA00022695"/>
    </source>
</evidence>
<dbReference type="HAMAP" id="MF_00244">
    <property type="entry name" value="NaMN_adenylyltr"/>
    <property type="match status" value="1"/>
</dbReference>
<reference evidence="14" key="1">
    <citation type="submission" date="2018-05" db="EMBL/GenBank/DDBJ databases">
        <authorList>
            <person name="Liu B.-T."/>
        </authorList>
    </citation>
    <scope>NUCLEOTIDE SEQUENCE [LARGE SCALE GENOMIC DNA]</scope>
    <source>
        <strain evidence="14">WD6-1</strain>
    </source>
</reference>
<evidence type="ECO:0000256" key="10">
    <source>
        <dbReference type="ARBA" id="ARBA00048721"/>
    </source>
</evidence>
<dbReference type="Pfam" id="PF01467">
    <property type="entry name" value="CTP_transf_like"/>
    <property type="match status" value="1"/>
</dbReference>
<dbReference type="GO" id="GO:0005524">
    <property type="term" value="F:ATP binding"/>
    <property type="evidence" value="ECO:0007669"/>
    <property type="project" value="UniProtKB-KW"/>
</dbReference>
<proteinExistence type="inferred from homology"/>
<comment type="pathway">
    <text evidence="2 11">Cofactor biosynthesis; NAD(+) biosynthesis; deamido-NAD(+) from nicotinate D-ribonucleotide: step 1/1.</text>
</comment>
<dbReference type="Proteomes" id="UP000245168">
    <property type="component" value="Unassembled WGS sequence"/>
</dbReference>
<comment type="catalytic activity">
    <reaction evidence="10 11">
        <text>nicotinate beta-D-ribonucleotide + ATP + H(+) = deamido-NAD(+) + diphosphate</text>
        <dbReference type="Rhea" id="RHEA:22860"/>
        <dbReference type="ChEBI" id="CHEBI:15378"/>
        <dbReference type="ChEBI" id="CHEBI:30616"/>
        <dbReference type="ChEBI" id="CHEBI:33019"/>
        <dbReference type="ChEBI" id="CHEBI:57502"/>
        <dbReference type="ChEBI" id="CHEBI:58437"/>
        <dbReference type="EC" id="2.7.7.18"/>
    </reaction>
</comment>
<feature type="domain" description="Cytidyltransferase-like" evidence="12">
    <location>
        <begin position="5"/>
        <end position="145"/>
    </location>
</feature>
<keyword evidence="14" id="KW-1185">Reference proteome</keyword>
<evidence type="ECO:0000256" key="11">
    <source>
        <dbReference type="HAMAP-Rule" id="MF_00244"/>
    </source>
</evidence>
<keyword evidence="5 11" id="KW-0808">Transferase</keyword>
<evidence type="ECO:0000256" key="7">
    <source>
        <dbReference type="ARBA" id="ARBA00022741"/>
    </source>
</evidence>
<dbReference type="GO" id="GO:0004515">
    <property type="term" value="F:nicotinate-nucleotide adenylyltransferase activity"/>
    <property type="evidence" value="ECO:0007669"/>
    <property type="project" value="UniProtKB-UniRule"/>
</dbReference>
<dbReference type="NCBIfam" id="TIGR00482">
    <property type="entry name" value="nicotinate (nicotinamide) nucleotide adenylyltransferase"/>
    <property type="match status" value="1"/>
</dbReference>
<keyword evidence="6 11" id="KW-0548">Nucleotidyltransferase</keyword>
<dbReference type="EC" id="2.7.7.18" evidence="11"/>
<name>A0A2U2BYA4_9PROT</name>
<dbReference type="NCBIfam" id="NF000843">
    <property type="entry name" value="PRK00071.2-2"/>
    <property type="match status" value="1"/>
</dbReference>
<gene>
    <name evidence="11" type="primary">nadD</name>
    <name evidence="13" type="ORF">DDZ18_02680</name>
</gene>
<dbReference type="AlphaFoldDB" id="A0A2U2BYA4"/>
<comment type="similarity">
    <text evidence="3 11">Belongs to the NadD family.</text>
</comment>
<evidence type="ECO:0000256" key="4">
    <source>
        <dbReference type="ARBA" id="ARBA00022642"/>
    </source>
</evidence>
<evidence type="ECO:0000256" key="3">
    <source>
        <dbReference type="ARBA" id="ARBA00009014"/>
    </source>
</evidence>
<evidence type="ECO:0000259" key="12">
    <source>
        <dbReference type="Pfam" id="PF01467"/>
    </source>
</evidence>
<dbReference type="PANTHER" id="PTHR39321:SF3">
    <property type="entry name" value="PHOSPHOPANTETHEINE ADENYLYLTRANSFERASE"/>
    <property type="match status" value="1"/>
</dbReference>
<evidence type="ECO:0000256" key="2">
    <source>
        <dbReference type="ARBA" id="ARBA00005019"/>
    </source>
</evidence>
<dbReference type="PANTHER" id="PTHR39321">
    <property type="entry name" value="NICOTINATE-NUCLEOTIDE ADENYLYLTRANSFERASE-RELATED"/>
    <property type="match status" value="1"/>
</dbReference>
<comment type="function">
    <text evidence="1 11">Catalyzes the reversible adenylation of nicotinate mononucleotide (NaMN) to nicotinic acid adenine dinucleotide (NaAD).</text>
</comment>
<dbReference type="Gene3D" id="3.40.50.620">
    <property type="entry name" value="HUPs"/>
    <property type="match status" value="1"/>
</dbReference>
<dbReference type="SUPFAM" id="SSF52374">
    <property type="entry name" value="Nucleotidylyl transferase"/>
    <property type="match status" value="1"/>
</dbReference>
<dbReference type="InterPro" id="IPR014729">
    <property type="entry name" value="Rossmann-like_a/b/a_fold"/>
</dbReference>
<organism evidence="13 14">
    <name type="scientific">Marinicauda salina</name>
    <dbReference type="NCBI Taxonomy" id="2135793"/>
    <lineage>
        <taxon>Bacteria</taxon>
        <taxon>Pseudomonadati</taxon>
        <taxon>Pseudomonadota</taxon>
        <taxon>Alphaproteobacteria</taxon>
        <taxon>Maricaulales</taxon>
        <taxon>Maricaulaceae</taxon>
        <taxon>Marinicauda</taxon>
    </lineage>
</organism>